<proteinExistence type="inferred from homology"/>
<evidence type="ECO:0000313" key="15">
    <source>
        <dbReference type="Proteomes" id="UP001060771"/>
    </source>
</evidence>
<dbReference type="Proteomes" id="UP001060771">
    <property type="component" value="Chromosome"/>
</dbReference>
<evidence type="ECO:0000256" key="9">
    <source>
        <dbReference type="HAMAP-Rule" id="MF_02127"/>
    </source>
</evidence>
<accession>A0A830E9L7</accession>
<comment type="catalytic activity">
    <reaction evidence="9">
        <text>D-glucose + NAD(+) = D-glucono-1,5-lactone + NADH + H(+)</text>
        <dbReference type="Rhea" id="RHEA:14293"/>
        <dbReference type="ChEBI" id="CHEBI:4167"/>
        <dbReference type="ChEBI" id="CHEBI:15378"/>
        <dbReference type="ChEBI" id="CHEBI:16217"/>
        <dbReference type="ChEBI" id="CHEBI:57540"/>
        <dbReference type="ChEBI" id="CHEBI:57945"/>
        <dbReference type="EC" id="1.1.1.47"/>
    </reaction>
</comment>
<sequence length="351" mass="38344">MKAVTVVPLVKDSLALRDMPKPSPKRGQVLLSPIEVGVCGTDKDIIEGRYGAPPPGEEHLILGHEAVAEVVELGDGVDNVSVGDIVIPTVRRPTTCTLPIGELDYCPRGTYTEHGIWYLHGFAAEFAVTDAKYLVRVPKEAIDVAVLTEPLSIVEKGIDLAIKLGQARFESWSPRRVLIMGAGPIGMLALMVMRLRGFTDITVTATRPYDSLKAKLTREIGATYVNTNVDQVNGDFDIVIEATGSTSAAYDALRHLGVDGVAVLLGIYLDSKTVNMGPLLDDWRRNKLIIGATNASIRAFEMGVSDLVKAKLEFGGWVRKLITKEVTLDEYEYAYNWGHEDIKSVIQIRSL</sequence>
<feature type="domain" description="Glucose dehydrogenase C-terminal" evidence="11">
    <location>
        <begin position="143"/>
        <end position="348"/>
    </location>
</feature>
<keyword evidence="8 9" id="KW-0119">Carbohydrate metabolism</keyword>
<keyword evidence="2 9" id="KW-0479">Metal-binding</keyword>
<dbReference type="InterPro" id="IPR036291">
    <property type="entry name" value="NAD(P)-bd_dom_sf"/>
</dbReference>
<reference evidence="15" key="3">
    <citation type="submission" date="2022-09" db="EMBL/GenBank/DDBJ databases">
        <title>Complete genome sequence of Vulcanisaeta souniana.</title>
        <authorList>
            <person name="Kato S."/>
            <person name="Itoh T."/>
            <person name="Ohkuma M."/>
        </authorList>
    </citation>
    <scope>NUCLEOTIDE SEQUENCE [LARGE SCALE GENOMIC DNA]</scope>
    <source>
        <strain evidence="15">JCM 11219</strain>
    </source>
</reference>
<dbReference type="InterPro" id="IPR013154">
    <property type="entry name" value="ADH-like_N"/>
</dbReference>
<evidence type="ECO:0000313" key="12">
    <source>
        <dbReference type="EMBL" id="BDR93519.1"/>
    </source>
</evidence>
<dbReference type="EMBL" id="BMNM01000004">
    <property type="protein sequence ID" value="GGI77807.1"/>
    <property type="molecule type" value="Genomic_DNA"/>
</dbReference>
<dbReference type="Pfam" id="PF16912">
    <property type="entry name" value="Glu_dehyd_C"/>
    <property type="match status" value="1"/>
</dbReference>
<keyword evidence="5 9" id="KW-0521">NADP</keyword>
<evidence type="ECO:0000256" key="5">
    <source>
        <dbReference type="ARBA" id="ARBA00022857"/>
    </source>
</evidence>
<name>A0A830E9L7_9CREN</name>
<feature type="binding site" evidence="9">
    <location>
        <position position="113"/>
    </location>
    <ligand>
        <name>substrate</name>
    </ligand>
</feature>
<evidence type="ECO:0000259" key="10">
    <source>
        <dbReference type="Pfam" id="PF08240"/>
    </source>
</evidence>
<dbReference type="GO" id="GO:0008270">
    <property type="term" value="F:zinc ion binding"/>
    <property type="evidence" value="ECO:0007669"/>
    <property type="project" value="UniProtKB-UniRule"/>
</dbReference>
<dbReference type="GO" id="GO:0005536">
    <property type="term" value="F:D-glucose binding"/>
    <property type="evidence" value="ECO:0007669"/>
    <property type="project" value="UniProtKB-UniRule"/>
</dbReference>
<dbReference type="CDD" id="cd08230">
    <property type="entry name" value="glucose_DH"/>
    <property type="match status" value="1"/>
</dbReference>
<protein>
    <recommendedName>
        <fullName evidence="9">Glucose 1-dehydrogenase</fullName>
        <shortName evidence="9">GDH</shortName>
        <shortName evidence="9">GlcDH</shortName>
        <ecNumber evidence="9">1.1.1.47</ecNumber>
    </recommendedName>
</protein>
<organism evidence="13 14">
    <name type="scientific">Vulcanisaeta souniana JCM 11219</name>
    <dbReference type="NCBI Taxonomy" id="1293586"/>
    <lineage>
        <taxon>Archaea</taxon>
        <taxon>Thermoproteota</taxon>
        <taxon>Thermoprotei</taxon>
        <taxon>Thermoproteales</taxon>
        <taxon>Thermoproteaceae</taxon>
        <taxon>Vulcanisaeta</taxon>
    </lineage>
</organism>
<dbReference type="AlphaFoldDB" id="A0A830E9L7"/>
<dbReference type="GO" id="GO:0070403">
    <property type="term" value="F:NAD+ binding"/>
    <property type="evidence" value="ECO:0007669"/>
    <property type="project" value="UniProtKB-UniRule"/>
</dbReference>
<dbReference type="InterPro" id="IPR026583">
    <property type="entry name" value="Glc_1-DH_arc"/>
</dbReference>
<comment type="similarity">
    <text evidence="9">Belongs to the zinc-containing alcohol dehydrogenase family. Glucose 1-dehydrogenase subfamily.</text>
</comment>
<keyword evidence="4 9" id="KW-0862">Zinc</keyword>
<dbReference type="GO" id="GO:0070401">
    <property type="term" value="F:NADP+ binding"/>
    <property type="evidence" value="ECO:0007669"/>
    <property type="project" value="UniProtKB-UniRule"/>
</dbReference>
<feature type="binding site" evidence="9">
    <location>
        <position position="294"/>
    </location>
    <ligand>
        <name>substrate</name>
    </ligand>
</feature>
<feature type="binding site" evidence="9">
    <location>
        <begin position="292"/>
        <end position="294"/>
    </location>
    <ligand>
        <name>NADP(+)</name>
        <dbReference type="ChEBI" id="CHEBI:58349"/>
    </ligand>
</feature>
<keyword evidence="7 9" id="KW-0520">NAD</keyword>
<evidence type="ECO:0000256" key="7">
    <source>
        <dbReference type="ARBA" id="ARBA00023027"/>
    </source>
</evidence>
<reference evidence="12" key="4">
    <citation type="journal article" date="2023" name="Microbiol. Resour. Announc.">
        <title>Complete Genome Sequence of Vulcanisaeta souniana Strain IC-059, a Hyperthermophilic Archaeon Isolated from Hot Spring Water in Japan.</title>
        <authorList>
            <person name="Kato S."/>
            <person name="Itoh T."/>
            <person name="Wu L."/>
            <person name="Ma J."/>
            <person name="Ohkuma M."/>
        </authorList>
    </citation>
    <scope>NUCLEOTIDE SEQUENCE</scope>
    <source>
        <strain evidence="12">JCM 11219</strain>
    </source>
</reference>
<dbReference type="Gene3D" id="3.90.180.10">
    <property type="entry name" value="Medium-chain alcohol dehydrogenases, catalytic domain"/>
    <property type="match status" value="1"/>
</dbReference>
<dbReference type="Gene3D" id="3.40.50.720">
    <property type="entry name" value="NAD(P)-binding Rossmann-like Domain"/>
    <property type="match status" value="1"/>
</dbReference>
<comment type="catalytic activity">
    <reaction evidence="9">
        <text>D-glucose + NADP(+) = D-glucono-1,5-lactone + NADPH + H(+)</text>
        <dbReference type="Rhea" id="RHEA:14405"/>
        <dbReference type="ChEBI" id="CHEBI:4167"/>
        <dbReference type="ChEBI" id="CHEBI:15378"/>
        <dbReference type="ChEBI" id="CHEBI:16217"/>
        <dbReference type="ChEBI" id="CHEBI:57783"/>
        <dbReference type="ChEBI" id="CHEBI:58349"/>
        <dbReference type="EC" id="1.1.1.47"/>
    </reaction>
</comment>
<keyword evidence="6 9" id="KW-0560">Oxidoreductase</keyword>
<dbReference type="GeneID" id="76208152"/>
<comment type="cofactor">
    <cofactor evidence="1">
        <name>Zn(2+)</name>
        <dbReference type="ChEBI" id="CHEBI:29105"/>
    </cofactor>
</comment>
<evidence type="ECO:0000256" key="4">
    <source>
        <dbReference type="ARBA" id="ARBA00022833"/>
    </source>
</evidence>
<reference evidence="13" key="1">
    <citation type="journal article" date="2014" name="Int. J. Syst. Evol. Microbiol.">
        <title>Complete genome sequence of Corynebacterium casei LMG S-19264T (=DSM 44701T), isolated from a smear-ripened cheese.</title>
        <authorList>
            <consortium name="US DOE Joint Genome Institute (JGI-PGF)"/>
            <person name="Walter F."/>
            <person name="Albersmeier A."/>
            <person name="Kalinowski J."/>
            <person name="Ruckert C."/>
        </authorList>
    </citation>
    <scope>NUCLEOTIDE SEQUENCE</scope>
    <source>
        <strain evidence="13">JCM 11219</strain>
    </source>
</reference>
<feature type="binding site" evidence="9">
    <location>
        <begin position="182"/>
        <end position="185"/>
    </location>
    <ligand>
        <name>NADP(+)</name>
        <dbReference type="ChEBI" id="CHEBI:58349"/>
    </ligand>
</feature>
<dbReference type="SUPFAM" id="SSF51735">
    <property type="entry name" value="NAD(P)-binding Rossmann-fold domains"/>
    <property type="match status" value="1"/>
</dbReference>
<dbReference type="Pfam" id="PF08240">
    <property type="entry name" value="ADH_N"/>
    <property type="match status" value="1"/>
</dbReference>
<dbReference type="OrthoDB" id="41394at2157"/>
<reference evidence="13" key="2">
    <citation type="submission" date="2020-09" db="EMBL/GenBank/DDBJ databases">
        <authorList>
            <person name="Sun Q."/>
            <person name="Ohkuma M."/>
        </authorList>
    </citation>
    <scope>NUCLEOTIDE SEQUENCE</scope>
    <source>
        <strain evidence="13">JCM 11219</strain>
    </source>
</reference>
<dbReference type="EMBL" id="AP026830">
    <property type="protein sequence ID" value="BDR93519.1"/>
    <property type="molecule type" value="Genomic_DNA"/>
</dbReference>
<evidence type="ECO:0000256" key="6">
    <source>
        <dbReference type="ARBA" id="ARBA00023002"/>
    </source>
</evidence>
<evidence type="ECO:0000313" key="14">
    <source>
        <dbReference type="Proteomes" id="UP000657075"/>
    </source>
</evidence>
<feature type="binding site" evidence="9">
    <location>
        <begin position="265"/>
        <end position="267"/>
    </location>
    <ligand>
        <name>NADP(+)</name>
        <dbReference type="ChEBI" id="CHEBI:58349"/>
    </ligand>
</feature>
<dbReference type="SUPFAM" id="SSF50129">
    <property type="entry name" value="GroES-like"/>
    <property type="match status" value="1"/>
</dbReference>
<dbReference type="Proteomes" id="UP000657075">
    <property type="component" value="Unassembled WGS sequence"/>
</dbReference>
<evidence type="ECO:0000259" key="11">
    <source>
        <dbReference type="Pfam" id="PF16912"/>
    </source>
</evidence>
<dbReference type="InterPro" id="IPR031640">
    <property type="entry name" value="Glu_dehyd_C"/>
</dbReference>
<dbReference type="HAMAP" id="MF_02127">
    <property type="entry name" value="Glucose_DH"/>
    <property type="match status" value="1"/>
</dbReference>
<dbReference type="GO" id="GO:0047936">
    <property type="term" value="F:glucose 1-dehydrogenase [NAD(P)+] activity"/>
    <property type="evidence" value="ECO:0007669"/>
    <property type="project" value="UniProtKB-UniRule"/>
</dbReference>
<dbReference type="EC" id="1.1.1.47" evidence="9"/>
<dbReference type="PANTHER" id="PTHR43189">
    <property type="entry name" value="ZINC-TYPE ALCOHOL DEHYDROGENASE-LIKE PROTEIN C1198.01-RELATED"/>
    <property type="match status" value="1"/>
</dbReference>
<keyword evidence="15" id="KW-1185">Reference proteome</keyword>
<evidence type="ECO:0000256" key="8">
    <source>
        <dbReference type="ARBA" id="ARBA00023277"/>
    </source>
</evidence>
<dbReference type="InterPro" id="IPR011032">
    <property type="entry name" value="GroES-like_sf"/>
</dbReference>
<comment type="function">
    <text evidence="9">Catalyzes the NAD(P)(+)-dependent oxidation of D-glucose to D-gluconate via gluconolactone. Can utilize both NAD(+) and NADP(+) as electron acceptor. Is involved in the degradation of glucose through a non-phosphorylative variant of the Entner-Doudoroff pathway.</text>
</comment>
<evidence type="ECO:0000256" key="3">
    <source>
        <dbReference type="ARBA" id="ARBA00022741"/>
    </source>
</evidence>
<evidence type="ECO:0000256" key="2">
    <source>
        <dbReference type="ARBA" id="ARBA00022723"/>
    </source>
</evidence>
<keyword evidence="3 9" id="KW-0547">Nucleotide-binding</keyword>
<feature type="domain" description="Alcohol dehydrogenase-like N-terminal" evidence="10">
    <location>
        <begin position="26"/>
        <end position="139"/>
    </location>
</feature>
<comment type="caution">
    <text evidence="9">Lacks conserved residue(s) required for the propagation of feature annotation.</text>
</comment>
<dbReference type="PANTHER" id="PTHR43189:SF2">
    <property type="entry name" value="GLUCOSE 1-DEHYDROGENASE"/>
    <property type="match status" value="1"/>
</dbReference>
<evidence type="ECO:0000256" key="1">
    <source>
        <dbReference type="ARBA" id="ARBA00001947"/>
    </source>
</evidence>
<gene>
    <name evidence="9 13" type="primary">gdh</name>
    <name evidence="13" type="ORF">GCM10007112_13240</name>
    <name evidence="12" type="ORF">Vsou_26120</name>
</gene>
<feature type="binding site" evidence="9">
    <location>
        <position position="41"/>
    </location>
    <ligand>
        <name>substrate</name>
    </ligand>
</feature>
<evidence type="ECO:0000313" key="13">
    <source>
        <dbReference type="EMBL" id="GGI77807.1"/>
    </source>
</evidence>
<dbReference type="RefSeq" id="WP_188603218.1">
    <property type="nucleotide sequence ID" value="NZ_AP026830.1"/>
</dbReference>
<dbReference type="GO" id="GO:0019595">
    <property type="term" value="P:non-phosphorylated glucose catabolic process"/>
    <property type="evidence" value="ECO:0007669"/>
    <property type="project" value="UniProtKB-UniRule"/>
</dbReference>
<feature type="binding site" evidence="9">
    <location>
        <position position="149"/>
    </location>
    <ligand>
        <name>substrate</name>
    </ligand>
</feature>